<evidence type="ECO:0000256" key="7">
    <source>
        <dbReference type="ARBA" id="ARBA00023244"/>
    </source>
</evidence>
<evidence type="ECO:0000256" key="4">
    <source>
        <dbReference type="ARBA" id="ARBA00022603"/>
    </source>
</evidence>
<evidence type="ECO:0000313" key="13">
    <source>
        <dbReference type="Proteomes" id="UP000632498"/>
    </source>
</evidence>
<dbReference type="InterPro" id="IPR014776">
    <property type="entry name" value="4pyrrole_Mease_sub2"/>
</dbReference>
<keyword evidence="7" id="KW-0627">Porphyrin biosynthesis</keyword>
<evidence type="ECO:0000256" key="9">
    <source>
        <dbReference type="ARBA" id="ARBA00060548"/>
    </source>
</evidence>
<dbReference type="InterPro" id="IPR006366">
    <property type="entry name" value="CobA/CysG_C"/>
</dbReference>
<dbReference type="InterPro" id="IPR000878">
    <property type="entry name" value="4pyrrol_Mease"/>
</dbReference>
<keyword evidence="5 10" id="KW-0808">Transferase</keyword>
<dbReference type="Gene3D" id="3.30.950.10">
    <property type="entry name" value="Methyltransferase, Cobalt-precorrin-4 Transmethylase, Domain 2"/>
    <property type="match status" value="1"/>
</dbReference>
<comment type="caution">
    <text evidence="12">The sequence shown here is derived from an EMBL/GenBank/DDBJ whole genome shotgun (WGS) entry which is preliminary data.</text>
</comment>
<dbReference type="PROSITE" id="PS00840">
    <property type="entry name" value="SUMT_2"/>
    <property type="match status" value="1"/>
</dbReference>
<gene>
    <name evidence="12" type="ORF">GCM10011332_12300</name>
</gene>
<dbReference type="FunFam" id="3.30.950.10:FF:000001">
    <property type="entry name" value="Siroheme synthase"/>
    <property type="match status" value="1"/>
</dbReference>
<dbReference type="NCBIfam" id="NF004790">
    <property type="entry name" value="PRK06136.1"/>
    <property type="match status" value="1"/>
</dbReference>
<dbReference type="Proteomes" id="UP000632498">
    <property type="component" value="Unassembled WGS sequence"/>
</dbReference>
<feature type="domain" description="Tetrapyrrole methylase" evidence="11">
    <location>
        <begin position="10"/>
        <end position="221"/>
    </location>
</feature>
<keyword evidence="3" id="KW-0169">Cobalamin biosynthesis</keyword>
<evidence type="ECO:0000259" key="11">
    <source>
        <dbReference type="Pfam" id="PF00590"/>
    </source>
</evidence>
<evidence type="ECO:0000256" key="10">
    <source>
        <dbReference type="RuleBase" id="RU003960"/>
    </source>
</evidence>
<dbReference type="CDD" id="cd11642">
    <property type="entry name" value="SUMT"/>
    <property type="match status" value="1"/>
</dbReference>
<dbReference type="NCBIfam" id="TIGR01469">
    <property type="entry name" value="cobA_cysG_Cterm"/>
    <property type="match status" value="1"/>
</dbReference>
<dbReference type="GO" id="GO:0019354">
    <property type="term" value="P:siroheme biosynthetic process"/>
    <property type="evidence" value="ECO:0007669"/>
    <property type="project" value="InterPro"/>
</dbReference>
<proteinExistence type="inferred from homology"/>
<keyword evidence="6" id="KW-0949">S-adenosyl-L-methionine</keyword>
<dbReference type="PROSITE" id="PS00839">
    <property type="entry name" value="SUMT_1"/>
    <property type="match status" value="1"/>
</dbReference>
<accession>A0A917FBP1</accession>
<protein>
    <recommendedName>
        <fullName evidence="2">uroporphyrinogen-III C-methyltransferase</fullName>
        <ecNumber evidence="2">2.1.1.107</ecNumber>
    </recommendedName>
</protein>
<keyword evidence="13" id="KW-1185">Reference proteome</keyword>
<dbReference type="GO" id="GO:0004851">
    <property type="term" value="F:uroporphyrin-III C-methyltransferase activity"/>
    <property type="evidence" value="ECO:0007669"/>
    <property type="project" value="UniProtKB-EC"/>
</dbReference>
<dbReference type="Gene3D" id="3.40.1010.10">
    <property type="entry name" value="Cobalt-precorrin-4 Transmethylase, Domain 1"/>
    <property type="match status" value="1"/>
</dbReference>
<dbReference type="EMBL" id="BMHV01000007">
    <property type="protein sequence ID" value="GGF60124.1"/>
    <property type="molecule type" value="Genomic_DNA"/>
</dbReference>
<dbReference type="AlphaFoldDB" id="A0A917FBP1"/>
<reference evidence="12" key="1">
    <citation type="journal article" date="2014" name="Int. J. Syst. Evol. Microbiol.">
        <title>Complete genome sequence of Corynebacterium casei LMG S-19264T (=DSM 44701T), isolated from a smear-ripened cheese.</title>
        <authorList>
            <consortium name="US DOE Joint Genome Institute (JGI-PGF)"/>
            <person name="Walter F."/>
            <person name="Albersmeier A."/>
            <person name="Kalinowski J."/>
            <person name="Ruckert C."/>
        </authorList>
    </citation>
    <scope>NUCLEOTIDE SEQUENCE</scope>
    <source>
        <strain evidence="12">CGMCC 1.15254</strain>
    </source>
</reference>
<dbReference type="InterPro" id="IPR050161">
    <property type="entry name" value="Siro_Cobalamin_biosynth"/>
</dbReference>
<dbReference type="PANTHER" id="PTHR45790:SF3">
    <property type="entry name" value="S-ADENOSYL-L-METHIONINE-DEPENDENT UROPORPHYRINOGEN III METHYLTRANSFERASE, CHLOROPLASTIC"/>
    <property type="match status" value="1"/>
</dbReference>
<dbReference type="Pfam" id="PF00590">
    <property type="entry name" value="TP_methylase"/>
    <property type="match status" value="1"/>
</dbReference>
<comment type="pathway">
    <text evidence="8">Porphyrin-containing compound metabolism; siroheme biosynthesis; precorrin-2 from uroporphyrinogen III: step 1/1.</text>
</comment>
<name>A0A917FBP1_9PROT</name>
<dbReference type="GO" id="GO:0009236">
    <property type="term" value="P:cobalamin biosynthetic process"/>
    <property type="evidence" value="ECO:0007669"/>
    <property type="project" value="UniProtKB-KW"/>
</dbReference>
<evidence type="ECO:0000256" key="5">
    <source>
        <dbReference type="ARBA" id="ARBA00022679"/>
    </source>
</evidence>
<dbReference type="SUPFAM" id="SSF53790">
    <property type="entry name" value="Tetrapyrrole methylase"/>
    <property type="match status" value="1"/>
</dbReference>
<evidence type="ECO:0000313" key="12">
    <source>
        <dbReference type="EMBL" id="GGF60124.1"/>
    </source>
</evidence>
<dbReference type="GO" id="GO:0032259">
    <property type="term" value="P:methylation"/>
    <property type="evidence" value="ECO:0007669"/>
    <property type="project" value="UniProtKB-KW"/>
</dbReference>
<evidence type="ECO:0000256" key="1">
    <source>
        <dbReference type="ARBA" id="ARBA00005879"/>
    </source>
</evidence>
<evidence type="ECO:0000256" key="8">
    <source>
        <dbReference type="ARBA" id="ARBA00025705"/>
    </source>
</evidence>
<comment type="pathway">
    <text evidence="9">Cofactor biosynthesis; adenosylcobalamin biosynthesis; precorrin-2 from uroporphyrinogen III: step 1/1.</text>
</comment>
<dbReference type="InterPro" id="IPR035996">
    <property type="entry name" value="4pyrrol_Methylase_sf"/>
</dbReference>
<keyword evidence="4 10" id="KW-0489">Methyltransferase</keyword>
<evidence type="ECO:0000256" key="6">
    <source>
        <dbReference type="ARBA" id="ARBA00022691"/>
    </source>
</evidence>
<dbReference type="EC" id="2.1.1.107" evidence="2"/>
<evidence type="ECO:0000256" key="2">
    <source>
        <dbReference type="ARBA" id="ARBA00012162"/>
    </source>
</evidence>
<sequence length="251" mass="27366">MPSDQNIRNRVVLVGAGPGDPDLLTIRALRMIEQADVVVYDRLVTDEILSLVPDHVEKVFVGKAPGRHILKQEEINALLFELACKHKLVVRLKGGDPFVFGRGSEEAEFLLEKNIPFEVVPGITAAAGCGAAARIPLTHRGVARSVRFVTGHYKEGADLDIDWASLNDPEMTVVIYMGLQNLDAIAENMIKAGRAANTPAAIIENGATPAQRIAYTTLERLPETKRQGDFKPPSLLIIGHVIDVAQTLNHE</sequence>
<dbReference type="RefSeq" id="WP_188662856.1">
    <property type="nucleotide sequence ID" value="NZ_BMHV01000007.1"/>
</dbReference>
<dbReference type="InterPro" id="IPR003043">
    <property type="entry name" value="Uropor_MeTrfase_CS"/>
</dbReference>
<dbReference type="FunFam" id="3.40.1010.10:FF:000001">
    <property type="entry name" value="Siroheme synthase"/>
    <property type="match status" value="1"/>
</dbReference>
<dbReference type="PANTHER" id="PTHR45790">
    <property type="entry name" value="SIROHEME SYNTHASE-RELATED"/>
    <property type="match status" value="1"/>
</dbReference>
<evidence type="ECO:0000256" key="3">
    <source>
        <dbReference type="ARBA" id="ARBA00022573"/>
    </source>
</evidence>
<comment type="similarity">
    <text evidence="1 10">Belongs to the precorrin methyltransferase family.</text>
</comment>
<organism evidence="12 13">
    <name type="scientific">Terasakiella brassicae</name>
    <dbReference type="NCBI Taxonomy" id="1634917"/>
    <lineage>
        <taxon>Bacteria</taxon>
        <taxon>Pseudomonadati</taxon>
        <taxon>Pseudomonadota</taxon>
        <taxon>Alphaproteobacteria</taxon>
        <taxon>Rhodospirillales</taxon>
        <taxon>Terasakiellaceae</taxon>
        <taxon>Terasakiella</taxon>
    </lineage>
</organism>
<dbReference type="InterPro" id="IPR014777">
    <property type="entry name" value="4pyrrole_Mease_sub1"/>
</dbReference>
<reference evidence="12" key="2">
    <citation type="submission" date="2020-09" db="EMBL/GenBank/DDBJ databases">
        <authorList>
            <person name="Sun Q."/>
            <person name="Zhou Y."/>
        </authorList>
    </citation>
    <scope>NUCLEOTIDE SEQUENCE</scope>
    <source>
        <strain evidence="12">CGMCC 1.15254</strain>
    </source>
</reference>